<keyword evidence="4" id="KW-0469">Meiosis</keyword>
<dbReference type="PANTHER" id="PTHR45991">
    <property type="entry name" value="PACHYTENE CHECKPOINT PROTEIN 2"/>
    <property type="match status" value="1"/>
</dbReference>
<evidence type="ECO:0000256" key="6">
    <source>
        <dbReference type="SAM" id="MobiDB-lite"/>
    </source>
</evidence>
<comment type="similarity">
    <text evidence="1">Belongs to the AAA ATPase family. PCH2 subfamily.</text>
</comment>
<dbReference type="InterPro" id="IPR058249">
    <property type="entry name" value="Pch2_C"/>
</dbReference>
<evidence type="ECO:0000256" key="4">
    <source>
        <dbReference type="ARBA" id="ARBA00023254"/>
    </source>
</evidence>
<dbReference type="SMART" id="SM00382">
    <property type="entry name" value="AAA"/>
    <property type="match status" value="1"/>
</dbReference>
<gene>
    <name evidence="8" type="ORF">BCV69DRAFT_297640</name>
</gene>
<dbReference type="GO" id="GO:0005634">
    <property type="term" value="C:nucleus"/>
    <property type="evidence" value="ECO:0007669"/>
    <property type="project" value="TreeGrafter"/>
</dbReference>
<evidence type="ECO:0000256" key="1">
    <source>
        <dbReference type="ARBA" id="ARBA00007271"/>
    </source>
</evidence>
<dbReference type="Pfam" id="PF23242">
    <property type="entry name" value="AAA_lid_TRIP13_C"/>
    <property type="match status" value="1"/>
</dbReference>
<accession>A0A316UAV6</accession>
<organism evidence="8 9">
    <name type="scientific">Pseudomicrostroma glucosiphilum</name>
    <dbReference type="NCBI Taxonomy" id="1684307"/>
    <lineage>
        <taxon>Eukaryota</taxon>
        <taxon>Fungi</taxon>
        <taxon>Dikarya</taxon>
        <taxon>Basidiomycota</taxon>
        <taxon>Ustilaginomycotina</taxon>
        <taxon>Exobasidiomycetes</taxon>
        <taxon>Microstromatales</taxon>
        <taxon>Microstromatales incertae sedis</taxon>
        <taxon>Pseudomicrostroma</taxon>
    </lineage>
</organism>
<evidence type="ECO:0000256" key="5">
    <source>
        <dbReference type="RuleBase" id="RU003651"/>
    </source>
</evidence>
<dbReference type="InterPro" id="IPR003960">
    <property type="entry name" value="ATPase_AAA_CS"/>
</dbReference>
<dbReference type="Pfam" id="PF23563">
    <property type="entry name" value="TRIP13_N"/>
    <property type="match status" value="1"/>
</dbReference>
<dbReference type="InterPro" id="IPR044539">
    <property type="entry name" value="Pch2-like"/>
</dbReference>
<dbReference type="AlphaFoldDB" id="A0A316UAV6"/>
<dbReference type="FunFam" id="3.40.50.300:FF:000680">
    <property type="entry name" value="pachytene checkpoint protein 2 homolog"/>
    <property type="match status" value="1"/>
</dbReference>
<protein>
    <submittedName>
        <fullName evidence="8">AAA-domain-containing protein</fullName>
    </submittedName>
</protein>
<evidence type="ECO:0000313" key="9">
    <source>
        <dbReference type="Proteomes" id="UP000245942"/>
    </source>
</evidence>
<dbReference type="GO" id="GO:0051598">
    <property type="term" value="P:meiotic recombination checkpoint signaling"/>
    <property type="evidence" value="ECO:0007669"/>
    <property type="project" value="TreeGrafter"/>
</dbReference>
<evidence type="ECO:0000259" key="7">
    <source>
        <dbReference type="SMART" id="SM00382"/>
    </source>
</evidence>
<feature type="compositionally biased region" description="Gly residues" evidence="6">
    <location>
        <begin position="476"/>
        <end position="485"/>
    </location>
</feature>
<dbReference type="Pfam" id="PF00004">
    <property type="entry name" value="AAA"/>
    <property type="match status" value="1"/>
</dbReference>
<dbReference type="GO" id="GO:0007131">
    <property type="term" value="P:reciprocal meiotic recombination"/>
    <property type="evidence" value="ECO:0007669"/>
    <property type="project" value="TreeGrafter"/>
</dbReference>
<dbReference type="GO" id="GO:0016887">
    <property type="term" value="F:ATP hydrolysis activity"/>
    <property type="evidence" value="ECO:0007669"/>
    <property type="project" value="InterPro"/>
</dbReference>
<reference evidence="8 9" key="1">
    <citation type="journal article" date="2018" name="Mol. Biol. Evol.">
        <title>Broad Genomic Sampling Reveals a Smut Pathogenic Ancestry of the Fungal Clade Ustilaginomycotina.</title>
        <authorList>
            <person name="Kijpornyongpan T."/>
            <person name="Mondo S.J."/>
            <person name="Barry K."/>
            <person name="Sandor L."/>
            <person name="Lee J."/>
            <person name="Lipzen A."/>
            <person name="Pangilinan J."/>
            <person name="LaButti K."/>
            <person name="Hainaut M."/>
            <person name="Henrissat B."/>
            <person name="Grigoriev I.V."/>
            <person name="Spatafora J.W."/>
            <person name="Aime M.C."/>
        </authorList>
    </citation>
    <scope>NUCLEOTIDE SEQUENCE [LARGE SCALE GENOMIC DNA]</scope>
    <source>
        <strain evidence="8 9">MCA 4718</strain>
    </source>
</reference>
<dbReference type="InterPro" id="IPR003593">
    <property type="entry name" value="AAA+_ATPase"/>
</dbReference>
<dbReference type="Proteomes" id="UP000245942">
    <property type="component" value="Unassembled WGS sequence"/>
</dbReference>
<dbReference type="GeneID" id="37015869"/>
<name>A0A316UAV6_9BASI</name>
<evidence type="ECO:0000256" key="2">
    <source>
        <dbReference type="ARBA" id="ARBA00022741"/>
    </source>
</evidence>
<evidence type="ECO:0000256" key="3">
    <source>
        <dbReference type="ARBA" id="ARBA00022840"/>
    </source>
</evidence>
<dbReference type="Gene3D" id="3.40.50.300">
    <property type="entry name" value="P-loop containing nucleotide triphosphate hydrolases"/>
    <property type="match status" value="1"/>
</dbReference>
<keyword evidence="3 5" id="KW-0067">ATP-binding</keyword>
<feature type="compositionally biased region" description="Acidic residues" evidence="6">
    <location>
        <begin position="452"/>
        <end position="466"/>
    </location>
</feature>
<dbReference type="CDD" id="cd19508">
    <property type="entry name" value="RecA-like_Pch2-like"/>
    <property type="match status" value="1"/>
</dbReference>
<dbReference type="PROSITE" id="PS00674">
    <property type="entry name" value="AAA"/>
    <property type="match status" value="1"/>
</dbReference>
<dbReference type="GO" id="GO:0005694">
    <property type="term" value="C:chromosome"/>
    <property type="evidence" value="ECO:0007669"/>
    <property type="project" value="TreeGrafter"/>
</dbReference>
<feature type="region of interest" description="Disordered" evidence="6">
    <location>
        <begin position="452"/>
        <end position="485"/>
    </location>
</feature>
<feature type="domain" description="AAA+ ATPase" evidence="7">
    <location>
        <begin position="180"/>
        <end position="332"/>
    </location>
</feature>
<dbReference type="GO" id="GO:0005524">
    <property type="term" value="F:ATP binding"/>
    <property type="evidence" value="ECO:0007669"/>
    <property type="project" value="UniProtKB-KW"/>
</dbReference>
<feature type="region of interest" description="Disordered" evidence="6">
    <location>
        <begin position="512"/>
        <end position="543"/>
    </location>
</feature>
<dbReference type="EMBL" id="KZ819323">
    <property type="protein sequence ID" value="PWN22347.1"/>
    <property type="molecule type" value="Genomic_DNA"/>
</dbReference>
<dbReference type="PANTHER" id="PTHR45991:SF1">
    <property type="entry name" value="PACHYTENE CHECKPOINT PROTEIN 2 HOMOLOG"/>
    <property type="match status" value="1"/>
</dbReference>
<feature type="compositionally biased region" description="Low complexity" evidence="6">
    <location>
        <begin position="520"/>
        <end position="529"/>
    </location>
</feature>
<dbReference type="SUPFAM" id="SSF52540">
    <property type="entry name" value="P-loop containing nucleoside triphosphate hydrolases"/>
    <property type="match status" value="1"/>
</dbReference>
<dbReference type="InterPro" id="IPR027417">
    <property type="entry name" value="P-loop_NTPase"/>
</dbReference>
<keyword evidence="2 5" id="KW-0547">Nucleotide-binding</keyword>
<dbReference type="OrthoDB" id="10042665at2759"/>
<dbReference type="STRING" id="1684307.A0A316UAV6"/>
<proteinExistence type="inferred from homology"/>
<dbReference type="InterPro" id="IPR003959">
    <property type="entry name" value="ATPase_AAA_core"/>
</dbReference>
<sequence length="543" mass="57900">MYNGTSDAAGPSTATPRPALRQIVHVEVRQNARSTVRNRDMKYAVTQWIQASFASLECDADIDPGLWARIPTLAGNIDAIRVTEGARDHEIVPISSCSLRVHVYQGAPIDSVEELAAGDPDSEEGGDVMAATVTELPSSGLEGVWESLIYADDVKQRLLKYIHTTLTFSDALVDGNIISCNRVVLLHGPPGTGKTTLCRALAQKLAIRLMSRYSHGKLVEINSHSLFSKWFSESGKLVQRLFSMVTEMVEDSHGFVVILIDEVESLTAARAASSSGTEPSDALRVVNAVLTQLDKLKTRRNVLVMTTSNISESIDNAFIDRADIKQYIGPPSEKAIYWILRGCLEELMKRGLVQTTRLLDFQACQHQPNGQGLGPSIYYPSAASLSATEDPLKSGSAAVAAAAANGGRDESERSQIASMGLYQLAHDCVGISGRALRRLPILAHAHYLAGDEGEWEGGDFEDEDGEEQRGSAAPGGSAGAGAGGKRGVPVHLWIEAMRRAVVDSRLQLEGAERGSGSRLASANGNSNIDGAGGIAAGAGPMAQ</sequence>
<keyword evidence="9" id="KW-1185">Reference proteome</keyword>
<evidence type="ECO:0000313" key="8">
    <source>
        <dbReference type="EMBL" id="PWN22347.1"/>
    </source>
</evidence>
<dbReference type="RefSeq" id="XP_025349507.1">
    <property type="nucleotide sequence ID" value="XM_025494135.1"/>
</dbReference>